<keyword evidence="3" id="KW-1185">Reference proteome</keyword>
<dbReference type="AlphaFoldDB" id="A0AAD7AC64"/>
<evidence type="ECO:0000313" key="2">
    <source>
        <dbReference type="EMBL" id="KAJ7355161.1"/>
    </source>
</evidence>
<comment type="caution">
    <text evidence="2">The sequence shown here is derived from an EMBL/GenBank/DDBJ whole genome shotgun (WGS) entry which is preliminary data.</text>
</comment>
<dbReference type="EMBL" id="JARIHO010000009">
    <property type="protein sequence ID" value="KAJ7355161.1"/>
    <property type="molecule type" value="Genomic_DNA"/>
</dbReference>
<feature type="signal peptide" evidence="1">
    <location>
        <begin position="1"/>
        <end position="19"/>
    </location>
</feature>
<dbReference type="Proteomes" id="UP001218218">
    <property type="component" value="Unassembled WGS sequence"/>
</dbReference>
<gene>
    <name evidence="2" type="ORF">DFH08DRAFT_803205</name>
</gene>
<name>A0AAD7AC64_9AGAR</name>
<reference evidence="2" key="1">
    <citation type="submission" date="2023-03" db="EMBL/GenBank/DDBJ databases">
        <title>Massive genome expansion in bonnet fungi (Mycena s.s.) driven by repeated elements and novel gene families across ecological guilds.</title>
        <authorList>
            <consortium name="Lawrence Berkeley National Laboratory"/>
            <person name="Harder C.B."/>
            <person name="Miyauchi S."/>
            <person name="Viragh M."/>
            <person name="Kuo A."/>
            <person name="Thoen E."/>
            <person name="Andreopoulos B."/>
            <person name="Lu D."/>
            <person name="Skrede I."/>
            <person name="Drula E."/>
            <person name="Henrissat B."/>
            <person name="Morin E."/>
            <person name="Kohler A."/>
            <person name="Barry K."/>
            <person name="LaButti K."/>
            <person name="Morin E."/>
            <person name="Salamov A."/>
            <person name="Lipzen A."/>
            <person name="Mereny Z."/>
            <person name="Hegedus B."/>
            <person name="Baldrian P."/>
            <person name="Stursova M."/>
            <person name="Weitz H."/>
            <person name="Taylor A."/>
            <person name="Grigoriev I.V."/>
            <person name="Nagy L.G."/>
            <person name="Martin F."/>
            <person name="Kauserud H."/>
        </authorList>
    </citation>
    <scope>NUCLEOTIDE SEQUENCE</scope>
    <source>
        <strain evidence="2">CBHHK002</strain>
    </source>
</reference>
<evidence type="ECO:0000256" key="1">
    <source>
        <dbReference type="SAM" id="SignalP"/>
    </source>
</evidence>
<evidence type="ECO:0000313" key="3">
    <source>
        <dbReference type="Proteomes" id="UP001218218"/>
    </source>
</evidence>
<sequence length="204" mass="22052">MHLVRSLWPVTLCIAAVRGGFTNFTLDDTSPTITYTETPTARCSPGACDPGLTSRLHNGMSTITAGTIIVPFTGSAAYVYLGTLGDCIFNLDGNNVSTFSRPDGSHADDIFLAWTNTTMSDELHVLTISPQNVDWFIQLDYMIYRCFMDGVSYGHLARNHGGDSTGAEAVFSCLPISLGRWLSFSSLPPGVLLLYTAASSNDYD</sequence>
<accession>A0AAD7AC64</accession>
<proteinExistence type="predicted"/>
<protein>
    <submittedName>
        <fullName evidence="2">Uncharacterized protein</fullName>
    </submittedName>
</protein>
<organism evidence="2 3">
    <name type="scientific">Mycena albidolilacea</name>
    <dbReference type="NCBI Taxonomy" id="1033008"/>
    <lineage>
        <taxon>Eukaryota</taxon>
        <taxon>Fungi</taxon>
        <taxon>Dikarya</taxon>
        <taxon>Basidiomycota</taxon>
        <taxon>Agaricomycotina</taxon>
        <taxon>Agaricomycetes</taxon>
        <taxon>Agaricomycetidae</taxon>
        <taxon>Agaricales</taxon>
        <taxon>Marasmiineae</taxon>
        <taxon>Mycenaceae</taxon>
        <taxon>Mycena</taxon>
    </lineage>
</organism>
<keyword evidence="1" id="KW-0732">Signal</keyword>
<feature type="chain" id="PRO_5042089805" evidence="1">
    <location>
        <begin position="20"/>
        <end position="204"/>
    </location>
</feature>